<evidence type="ECO:0000256" key="3">
    <source>
        <dbReference type="ARBA" id="ARBA00005179"/>
    </source>
</evidence>
<keyword evidence="7 13" id="KW-0479">Metal-binding</keyword>
<evidence type="ECO:0000256" key="4">
    <source>
        <dbReference type="ARBA" id="ARBA00010617"/>
    </source>
</evidence>
<keyword evidence="9 14" id="KW-0560">Oxidoreductase</keyword>
<name>A0A5C2SD52_9APHY</name>
<dbReference type="GO" id="GO:0016020">
    <property type="term" value="C:membrane"/>
    <property type="evidence" value="ECO:0007669"/>
    <property type="project" value="UniProtKB-SubCell"/>
</dbReference>
<evidence type="ECO:0000256" key="14">
    <source>
        <dbReference type="RuleBase" id="RU000461"/>
    </source>
</evidence>
<evidence type="ECO:0000313" key="15">
    <source>
        <dbReference type="EMBL" id="RPD59286.1"/>
    </source>
</evidence>
<evidence type="ECO:0000256" key="9">
    <source>
        <dbReference type="ARBA" id="ARBA00023002"/>
    </source>
</evidence>
<dbReference type="CDD" id="cd11065">
    <property type="entry name" value="CYP64-like"/>
    <property type="match status" value="1"/>
</dbReference>
<dbReference type="Gene3D" id="1.10.630.10">
    <property type="entry name" value="Cytochrome P450"/>
    <property type="match status" value="1"/>
</dbReference>
<dbReference type="EMBL" id="ML122271">
    <property type="protein sequence ID" value="RPD59286.1"/>
    <property type="molecule type" value="Genomic_DNA"/>
</dbReference>
<dbReference type="AlphaFoldDB" id="A0A5C2SD52"/>
<feature type="binding site" description="axial binding residue" evidence="13">
    <location>
        <position position="401"/>
    </location>
    <ligand>
        <name>heme</name>
        <dbReference type="ChEBI" id="CHEBI:30413"/>
    </ligand>
    <ligandPart>
        <name>Fe</name>
        <dbReference type="ChEBI" id="CHEBI:18248"/>
    </ligandPart>
</feature>
<keyword evidence="10 13" id="KW-0408">Iron</keyword>
<protein>
    <submittedName>
        <fullName evidence="15">Cytochrome P450</fullName>
    </submittedName>
</protein>
<keyword evidence="12" id="KW-0472">Membrane</keyword>
<keyword evidence="5 13" id="KW-0349">Heme</keyword>
<gene>
    <name evidence="15" type="ORF">L227DRAFT_586810</name>
</gene>
<dbReference type="InterPro" id="IPR002401">
    <property type="entry name" value="Cyt_P450_E_grp-I"/>
</dbReference>
<evidence type="ECO:0000256" key="6">
    <source>
        <dbReference type="ARBA" id="ARBA00022692"/>
    </source>
</evidence>
<dbReference type="PANTHER" id="PTHR46300:SF2">
    <property type="entry name" value="CYTOCHROME P450 MONOOXYGENASE ALNH-RELATED"/>
    <property type="match status" value="1"/>
</dbReference>
<dbReference type="Proteomes" id="UP000313359">
    <property type="component" value="Unassembled WGS sequence"/>
</dbReference>
<keyword evidence="11 14" id="KW-0503">Monooxygenase</keyword>
<evidence type="ECO:0000256" key="2">
    <source>
        <dbReference type="ARBA" id="ARBA00004370"/>
    </source>
</evidence>
<evidence type="ECO:0000256" key="7">
    <source>
        <dbReference type="ARBA" id="ARBA00022723"/>
    </source>
</evidence>
<accession>A0A5C2SD52</accession>
<evidence type="ECO:0000256" key="10">
    <source>
        <dbReference type="ARBA" id="ARBA00023004"/>
    </source>
</evidence>
<keyword evidence="8" id="KW-1133">Transmembrane helix</keyword>
<dbReference type="PANTHER" id="PTHR46300">
    <property type="entry name" value="P450, PUTATIVE (EUROFUNG)-RELATED-RELATED"/>
    <property type="match status" value="1"/>
</dbReference>
<evidence type="ECO:0000256" key="5">
    <source>
        <dbReference type="ARBA" id="ARBA00022617"/>
    </source>
</evidence>
<dbReference type="STRING" id="1328759.A0A5C2SD52"/>
<organism evidence="15 16">
    <name type="scientific">Lentinus tigrinus ALCF2SS1-6</name>
    <dbReference type="NCBI Taxonomy" id="1328759"/>
    <lineage>
        <taxon>Eukaryota</taxon>
        <taxon>Fungi</taxon>
        <taxon>Dikarya</taxon>
        <taxon>Basidiomycota</taxon>
        <taxon>Agaricomycotina</taxon>
        <taxon>Agaricomycetes</taxon>
        <taxon>Polyporales</taxon>
        <taxon>Polyporaceae</taxon>
        <taxon>Lentinus</taxon>
    </lineage>
</organism>
<keyword evidence="16" id="KW-1185">Reference proteome</keyword>
<evidence type="ECO:0000256" key="11">
    <source>
        <dbReference type="ARBA" id="ARBA00023033"/>
    </source>
</evidence>
<comment type="cofactor">
    <cofactor evidence="1 13">
        <name>heme</name>
        <dbReference type="ChEBI" id="CHEBI:30413"/>
    </cofactor>
</comment>
<sequence>MPIVGNLLQLSQDAWLKFTDWKHVYGPIVYLNLAGQDVIVLNTLQAAADLLDRRASIYSSRPRFEVACNMLTEGMFFVFQGYTDRWRRMRRAAHESLHSGLMKNYHPIQTLETAILLKDMVKAPHDWDKHLRRTAASTVLSITYGLPPLKDVDDPSMATLENFLGKIVRAGYVDGFLIELFPSLMRIPALLAPWKKEAHEWAPQFTGLFEGLYAGVKEKVLEGDARPSFSASMVEKQIKFDLNDKETAWLVGTVATAYETISATMAWFMLAMVLYPEAQRKAHKELDAVVGRSRLPTLDDFESLVYIQAMVKEILRWHPVGPLGVQHRSTEDDVYEGYFIPKGTICIANIWGINRDPELWGPDADQFKPDRHIGSDGKLAPSPPDTKEEGHVSFGFGRRICVGRHLGRNSLFLNIASVLWMFTVKAPLGPDGQEVVCTEKSVDMGLVVRPQEYDYRFELRIPDAEEILNSHEEVL</sequence>
<dbReference type="GO" id="GO:0016705">
    <property type="term" value="F:oxidoreductase activity, acting on paired donors, with incorporation or reduction of molecular oxygen"/>
    <property type="evidence" value="ECO:0007669"/>
    <property type="project" value="InterPro"/>
</dbReference>
<keyword evidence="6" id="KW-0812">Transmembrane</keyword>
<dbReference type="GO" id="GO:0020037">
    <property type="term" value="F:heme binding"/>
    <property type="evidence" value="ECO:0007669"/>
    <property type="project" value="InterPro"/>
</dbReference>
<evidence type="ECO:0000256" key="8">
    <source>
        <dbReference type="ARBA" id="ARBA00022989"/>
    </source>
</evidence>
<comment type="pathway">
    <text evidence="3">Secondary metabolite biosynthesis.</text>
</comment>
<evidence type="ECO:0000256" key="12">
    <source>
        <dbReference type="ARBA" id="ARBA00023136"/>
    </source>
</evidence>
<comment type="subcellular location">
    <subcellularLocation>
        <location evidence="2">Membrane</location>
    </subcellularLocation>
</comment>
<evidence type="ECO:0000256" key="1">
    <source>
        <dbReference type="ARBA" id="ARBA00001971"/>
    </source>
</evidence>
<dbReference type="GO" id="GO:0004497">
    <property type="term" value="F:monooxygenase activity"/>
    <property type="evidence" value="ECO:0007669"/>
    <property type="project" value="UniProtKB-KW"/>
</dbReference>
<evidence type="ECO:0000256" key="13">
    <source>
        <dbReference type="PIRSR" id="PIRSR602401-1"/>
    </source>
</evidence>
<comment type="similarity">
    <text evidence="4 14">Belongs to the cytochrome P450 family.</text>
</comment>
<dbReference type="PRINTS" id="PR00385">
    <property type="entry name" value="P450"/>
</dbReference>
<reference evidence="15" key="1">
    <citation type="journal article" date="2018" name="Genome Biol. Evol.">
        <title>Genomics and development of Lentinus tigrinus, a white-rot wood-decaying mushroom with dimorphic fruiting bodies.</title>
        <authorList>
            <person name="Wu B."/>
            <person name="Xu Z."/>
            <person name="Knudson A."/>
            <person name="Carlson A."/>
            <person name="Chen N."/>
            <person name="Kovaka S."/>
            <person name="LaButti K."/>
            <person name="Lipzen A."/>
            <person name="Pennachio C."/>
            <person name="Riley R."/>
            <person name="Schakwitz W."/>
            <person name="Umezawa K."/>
            <person name="Ohm R.A."/>
            <person name="Grigoriev I.V."/>
            <person name="Nagy L.G."/>
            <person name="Gibbons J."/>
            <person name="Hibbett D."/>
        </authorList>
    </citation>
    <scope>NUCLEOTIDE SEQUENCE [LARGE SCALE GENOMIC DNA]</scope>
    <source>
        <strain evidence="15">ALCF2SS1-6</strain>
    </source>
</reference>
<proteinExistence type="inferred from homology"/>
<dbReference type="PRINTS" id="PR00463">
    <property type="entry name" value="EP450I"/>
</dbReference>
<dbReference type="GO" id="GO:0005506">
    <property type="term" value="F:iron ion binding"/>
    <property type="evidence" value="ECO:0007669"/>
    <property type="project" value="InterPro"/>
</dbReference>
<evidence type="ECO:0000313" key="16">
    <source>
        <dbReference type="Proteomes" id="UP000313359"/>
    </source>
</evidence>
<dbReference type="Pfam" id="PF00067">
    <property type="entry name" value="p450"/>
    <property type="match status" value="1"/>
</dbReference>
<dbReference type="InterPro" id="IPR001128">
    <property type="entry name" value="Cyt_P450"/>
</dbReference>
<dbReference type="PROSITE" id="PS00086">
    <property type="entry name" value="CYTOCHROME_P450"/>
    <property type="match status" value="1"/>
</dbReference>
<dbReference type="SUPFAM" id="SSF48264">
    <property type="entry name" value="Cytochrome P450"/>
    <property type="match status" value="1"/>
</dbReference>
<dbReference type="InterPro" id="IPR017972">
    <property type="entry name" value="Cyt_P450_CS"/>
</dbReference>
<dbReference type="InterPro" id="IPR050364">
    <property type="entry name" value="Cytochrome_P450_fung"/>
</dbReference>
<dbReference type="InterPro" id="IPR036396">
    <property type="entry name" value="Cyt_P450_sf"/>
</dbReference>
<dbReference type="OrthoDB" id="2789670at2759"/>